<dbReference type="AlphaFoldDB" id="A0A375GQ73"/>
<keyword evidence="7" id="KW-0804">Transcription</keyword>
<feature type="domain" description="Response regulatory" evidence="10">
    <location>
        <begin position="2"/>
        <end position="115"/>
    </location>
</feature>
<dbReference type="FunFam" id="1.10.10.10:FF:000005">
    <property type="entry name" value="Two-component system response regulator"/>
    <property type="match status" value="1"/>
</dbReference>
<evidence type="ECO:0000256" key="5">
    <source>
        <dbReference type="ARBA" id="ARBA00023015"/>
    </source>
</evidence>
<reference evidence="13 16" key="3">
    <citation type="submission" date="2021-02" db="EMBL/GenBank/DDBJ databases">
        <title>Complete Genome Sequence of Cupriavidus oxalaticus Strain Ox1, a Soil Oxalate-Degrading Species.</title>
        <authorList>
            <person name="Palmieri F."/>
            <person name="Udriet P."/>
            <person name="Deuasquier M."/>
            <person name="Beaudoing E."/>
            <person name="Johnson S.L."/>
            <person name="Davenport K.W."/>
            <person name="Chain P.S."/>
            <person name="Bindschedler S."/>
            <person name="Junier P."/>
        </authorList>
    </citation>
    <scope>NUCLEOTIDE SEQUENCE [LARGE SCALE GENOMIC DNA]</scope>
    <source>
        <strain evidence="13 16">Ox1</strain>
    </source>
</reference>
<dbReference type="PANTHER" id="PTHR48111">
    <property type="entry name" value="REGULATOR OF RPOS"/>
    <property type="match status" value="1"/>
</dbReference>
<dbReference type="InterPro" id="IPR006291">
    <property type="entry name" value="CusR-like"/>
</dbReference>
<dbReference type="CDD" id="cd19935">
    <property type="entry name" value="REC_OmpR_CusR-like"/>
    <property type="match status" value="1"/>
</dbReference>
<dbReference type="Gene3D" id="3.40.50.2300">
    <property type="match status" value="1"/>
</dbReference>
<dbReference type="Gene3D" id="6.10.250.690">
    <property type="match status" value="1"/>
</dbReference>
<evidence type="ECO:0000259" key="10">
    <source>
        <dbReference type="PROSITE" id="PS50110"/>
    </source>
</evidence>
<dbReference type="Proteomes" id="UP000325743">
    <property type="component" value="Chromosome 1"/>
</dbReference>
<evidence type="ECO:0000256" key="2">
    <source>
        <dbReference type="ARBA" id="ARBA00022553"/>
    </source>
</evidence>
<gene>
    <name evidence="14" type="primary">cusR</name>
    <name evidence="14" type="ORF">CO2235_MP70314</name>
    <name evidence="12" type="ORF">D2917_02970</name>
    <name evidence="13" type="ORF">JTE92_07985</name>
</gene>
<evidence type="ECO:0000256" key="1">
    <source>
        <dbReference type="ARBA" id="ARBA00022539"/>
    </source>
</evidence>
<dbReference type="Pfam" id="PF00072">
    <property type="entry name" value="Response_reg"/>
    <property type="match status" value="1"/>
</dbReference>
<dbReference type="SUPFAM" id="SSF52172">
    <property type="entry name" value="CheY-like"/>
    <property type="match status" value="1"/>
</dbReference>
<dbReference type="Proteomes" id="UP000623307">
    <property type="component" value="Chromosome 1"/>
</dbReference>
<dbReference type="PROSITE" id="PS51755">
    <property type="entry name" value="OMPR_PHOB"/>
    <property type="match status" value="1"/>
</dbReference>
<evidence type="ECO:0000313" key="12">
    <source>
        <dbReference type="EMBL" id="QEZ43298.1"/>
    </source>
</evidence>
<accession>A0A375GQ73</accession>
<evidence type="ECO:0000313" key="15">
    <source>
        <dbReference type="Proteomes" id="UP000325743"/>
    </source>
</evidence>
<evidence type="ECO:0000256" key="8">
    <source>
        <dbReference type="PROSITE-ProRule" id="PRU00169"/>
    </source>
</evidence>
<feature type="domain" description="OmpR/PhoB-type" evidence="11">
    <location>
        <begin position="123"/>
        <end position="221"/>
    </location>
</feature>
<dbReference type="InterPro" id="IPR001867">
    <property type="entry name" value="OmpR/PhoB-type_DNA-bd"/>
</dbReference>
<evidence type="ECO:0000313" key="13">
    <source>
        <dbReference type="EMBL" id="QRQ90597.1"/>
    </source>
</evidence>
<dbReference type="FunFam" id="3.40.50.2300:FF:000001">
    <property type="entry name" value="DNA-binding response regulator PhoB"/>
    <property type="match status" value="1"/>
</dbReference>
<name>A0A375GQ73_9BURK</name>
<protein>
    <submittedName>
        <fullName evidence="12 14">Response regulator</fullName>
    </submittedName>
    <submittedName>
        <fullName evidence="13">Heavy metal response regulator transcription factor</fullName>
    </submittedName>
</protein>
<keyword evidence="5" id="KW-0805">Transcription regulation</keyword>
<dbReference type="GO" id="GO:0032993">
    <property type="term" value="C:protein-DNA complex"/>
    <property type="evidence" value="ECO:0007669"/>
    <property type="project" value="TreeGrafter"/>
</dbReference>
<dbReference type="PROSITE" id="PS50110">
    <property type="entry name" value="RESPONSE_REGULATORY"/>
    <property type="match status" value="1"/>
</dbReference>
<dbReference type="SMART" id="SM00862">
    <property type="entry name" value="Trans_reg_C"/>
    <property type="match status" value="1"/>
</dbReference>
<dbReference type="NCBIfam" id="TIGR01387">
    <property type="entry name" value="cztR_silR_copR"/>
    <property type="match status" value="1"/>
</dbReference>
<keyword evidence="4" id="KW-0902">Two-component regulatory system</keyword>
<dbReference type="GO" id="GO:0000156">
    <property type="term" value="F:phosphorelay response regulator activity"/>
    <property type="evidence" value="ECO:0007669"/>
    <property type="project" value="TreeGrafter"/>
</dbReference>
<dbReference type="Pfam" id="PF00486">
    <property type="entry name" value="Trans_reg_C"/>
    <property type="match status" value="1"/>
</dbReference>
<dbReference type="EMBL" id="OGUS01000142">
    <property type="protein sequence ID" value="SPC23721.1"/>
    <property type="molecule type" value="Genomic_DNA"/>
</dbReference>
<evidence type="ECO:0000256" key="4">
    <source>
        <dbReference type="ARBA" id="ARBA00023012"/>
    </source>
</evidence>
<dbReference type="EMBL" id="CP032518">
    <property type="protein sequence ID" value="QEZ43298.1"/>
    <property type="molecule type" value="Genomic_DNA"/>
</dbReference>
<organism evidence="14">
    <name type="scientific">Cupriavidus oxalaticus</name>
    <dbReference type="NCBI Taxonomy" id="96344"/>
    <lineage>
        <taxon>Bacteria</taxon>
        <taxon>Pseudomonadati</taxon>
        <taxon>Pseudomonadota</taxon>
        <taxon>Betaproteobacteria</taxon>
        <taxon>Burkholderiales</taxon>
        <taxon>Burkholderiaceae</taxon>
        <taxon>Cupriavidus</taxon>
    </lineage>
</organism>
<reference evidence="12 15" key="2">
    <citation type="submission" date="2018-09" db="EMBL/GenBank/DDBJ databases">
        <title>Complete genome sequence of Cupriavidus oxalaticus T2, a bacterium capable of phenol tolerance and degradation.</title>
        <authorList>
            <person name="Yan J."/>
        </authorList>
    </citation>
    <scope>NUCLEOTIDE SEQUENCE [LARGE SCALE GENOMIC DNA]</scope>
    <source>
        <strain evidence="12 15">T2</strain>
    </source>
</reference>
<dbReference type="EMBL" id="CP069811">
    <property type="protein sequence ID" value="QRQ90597.1"/>
    <property type="molecule type" value="Genomic_DNA"/>
</dbReference>
<dbReference type="InterPro" id="IPR001789">
    <property type="entry name" value="Sig_transdc_resp-reg_receiver"/>
</dbReference>
<evidence type="ECO:0000256" key="9">
    <source>
        <dbReference type="PROSITE-ProRule" id="PRU01091"/>
    </source>
</evidence>
<evidence type="ECO:0000256" key="3">
    <source>
        <dbReference type="ARBA" id="ARBA00022833"/>
    </source>
</evidence>
<dbReference type="RefSeq" id="WP_063240634.1">
    <property type="nucleotide sequence ID" value="NZ_CP032518.1"/>
</dbReference>
<keyword evidence="1" id="KW-0104">Cadmium</keyword>
<keyword evidence="2 8" id="KW-0597">Phosphoprotein</keyword>
<dbReference type="GO" id="GO:0005829">
    <property type="term" value="C:cytosol"/>
    <property type="evidence" value="ECO:0007669"/>
    <property type="project" value="TreeGrafter"/>
</dbReference>
<dbReference type="InterPro" id="IPR011006">
    <property type="entry name" value="CheY-like_superfamily"/>
</dbReference>
<dbReference type="CDD" id="cd00383">
    <property type="entry name" value="trans_reg_C"/>
    <property type="match status" value="1"/>
</dbReference>
<dbReference type="InterPro" id="IPR039420">
    <property type="entry name" value="WalR-like"/>
</dbReference>
<feature type="DNA-binding region" description="OmpR/PhoB-type" evidence="9">
    <location>
        <begin position="123"/>
        <end position="221"/>
    </location>
</feature>
<proteinExistence type="predicted"/>
<reference evidence="14" key="1">
    <citation type="submission" date="2018-01" db="EMBL/GenBank/DDBJ databases">
        <authorList>
            <person name="Clerissi C."/>
        </authorList>
    </citation>
    <scope>NUCLEOTIDE SEQUENCE</scope>
    <source>
        <strain evidence="14">Cupriavidus oxalaticus LMG 2235</strain>
    </source>
</reference>
<dbReference type="SMART" id="SM00448">
    <property type="entry name" value="REC"/>
    <property type="match status" value="1"/>
</dbReference>
<sequence length="233" mass="26423">MRILIVEDEPKAGDYLLKGLTESGFVVDLARDGVDGLAHAREHPYDLIVLDVMLPNLDGWQVLRELRRERDTPVLFLTARDELSDRLKGLELGADDYMVKPFAFAELVLRIRTILRRGPLRESEFIEVADLQIDAIRRRVVRAGQKIDLTSKEFALLYLLARRRGEVLSRSLIASQVWDVNFDSNTNVVDVSIRRLRAKVDDPFPRKLIHTRRGMGYVLDDGEDSDGCGPAAA</sequence>
<keyword evidence="6 9" id="KW-0238">DNA-binding</keyword>
<keyword evidence="3" id="KW-0862">Zinc</keyword>
<evidence type="ECO:0000259" key="11">
    <source>
        <dbReference type="PROSITE" id="PS51755"/>
    </source>
</evidence>
<keyword evidence="16" id="KW-1185">Reference proteome</keyword>
<dbReference type="GO" id="GO:0006355">
    <property type="term" value="P:regulation of DNA-templated transcription"/>
    <property type="evidence" value="ECO:0007669"/>
    <property type="project" value="InterPro"/>
</dbReference>
<dbReference type="InterPro" id="IPR036388">
    <property type="entry name" value="WH-like_DNA-bd_sf"/>
</dbReference>
<dbReference type="GO" id="GO:0000976">
    <property type="term" value="F:transcription cis-regulatory region binding"/>
    <property type="evidence" value="ECO:0007669"/>
    <property type="project" value="TreeGrafter"/>
</dbReference>
<dbReference type="Gene3D" id="1.10.10.10">
    <property type="entry name" value="Winged helix-like DNA-binding domain superfamily/Winged helix DNA-binding domain"/>
    <property type="match status" value="1"/>
</dbReference>
<dbReference type="OrthoDB" id="9802426at2"/>
<evidence type="ECO:0000313" key="16">
    <source>
        <dbReference type="Proteomes" id="UP000623307"/>
    </source>
</evidence>
<evidence type="ECO:0000256" key="7">
    <source>
        <dbReference type="ARBA" id="ARBA00023163"/>
    </source>
</evidence>
<feature type="modified residue" description="4-aspartylphosphate" evidence="8">
    <location>
        <position position="51"/>
    </location>
</feature>
<evidence type="ECO:0000313" key="14">
    <source>
        <dbReference type="EMBL" id="SPC23721.1"/>
    </source>
</evidence>
<dbReference type="GeneID" id="303489455"/>
<dbReference type="Proteomes" id="UP000256862">
    <property type="component" value="Plasmid CO2235_mp"/>
</dbReference>
<dbReference type="PANTHER" id="PTHR48111:SF41">
    <property type="entry name" value="TRANSCRIPTIONAL REGULATORY PROTEIN CUSR-RELATED"/>
    <property type="match status" value="1"/>
</dbReference>
<evidence type="ECO:0000256" key="6">
    <source>
        <dbReference type="ARBA" id="ARBA00023125"/>
    </source>
</evidence>